<name>A0A5J4ZSC1_9ASTE</name>
<dbReference type="PANTHER" id="PTHR47926">
    <property type="entry name" value="PENTATRICOPEPTIDE REPEAT-CONTAINING PROTEIN"/>
    <property type="match status" value="1"/>
</dbReference>
<sequence length="621" mass="69825">MAMVVWGDNSLVGYEAEFWLSIAWDCGGTVRNIQQLKQIHAKSIILGLTYGQFILTKIVSSFLSVESLDYGTHIFDRTHEPDGFIWNVMIKAYSSSQSPIMAILMYNRMWVSETAVADKYTYPFVFKACANVFAIEKGREVHGVVIRIGFDADRFLQSSLLNFYTVCGEIQNARLVFDEFEGKDIVFWNAMIMSYAKEGMVLQALEVFKEMMEMGDIKPNEGTILGLILVCLVSKDLKLGREIHGYVRKEMGFNKGLKLGAAFIDLYVKCGGLDDARKLFDEMPEKNTVVWNSLICGYSQTGSLRQAVDLFREMCNSNVRADRFTISGLLSACSQTGAFNLGNWVRRFAEKSEIWDVFIGTSLIDMYAKCGFVGMAREVFDQMPQRTVATWNAILSGYALHGHAEPVLELFNEMKKSGARPDSITFLSVLHACAHAGLVEKGKQFFDLMKYFKISPKIEHYGCMVDLLGRAGLLKEARELIKRMEIEPNVIIWGALLSACSIHGDVEIGEWAAYHIFKLDPADGGSYVLLANLYAATRRFDGVKVVRKMMMHKGICKPPGCSMIEIGDVVHEFVVADKVHPRSQEIYSVLDELSRKLKMAGYVSMATLDEESLGTNQFVER</sequence>
<dbReference type="EMBL" id="CM018048">
    <property type="protein sequence ID" value="KAA8521625.1"/>
    <property type="molecule type" value="Genomic_DNA"/>
</dbReference>
<keyword evidence="2" id="KW-0677">Repeat</keyword>
<feature type="repeat" description="PPR" evidence="3">
    <location>
        <begin position="387"/>
        <end position="421"/>
    </location>
</feature>
<keyword evidence="5" id="KW-1185">Reference proteome</keyword>
<dbReference type="FunFam" id="1.25.40.10:FF:000470">
    <property type="entry name" value="Pentatricopeptide repeat-containing protein At5g66520"/>
    <property type="match status" value="1"/>
</dbReference>
<dbReference type="InterPro" id="IPR046960">
    <property type="entry name" value="PPR_At4g14850-like_plant"/>
</dbReference>
<protein>
    <recommendedName>
        <fullName evidence="6">Pentatricopeptide repeat-containing protein</fullName>
    </recommendedName>
</protein>
<dbReference type="Pfam" id="PF01535">
    <property type="entry name" value="PPR"/>
    <property type="match status" value="4"/>
</dbReference>
<dbReference type="InterPro" id="IPR011990">
    <property type="entry name" value="TPR-like_helical_dom_sf"/>
</dbReference>
<feature type="repeat" description="PPR" evidence="3">
    <location>
        <begin position="356"/>
        <end position="386"/>
    </location>
</feature>
<dbReference type="Proteomes" id="UP000325577">
    <property type="component" value="Linkage Group LG5"/>
</dbReference>
<dbReference type="Pfam" id="PF13041">
    <property type="entry name" value="PPR_2"/>
    <property type="match status" value="2"/>
</dbReference>
<evidence type="ECO:0000313" key="4">
    <source>
        <dbReference type="EMBL" id="KAA8521625.1"/>
    </source>
</evidence>
<gene>
    <name evidence="4" type="ORF">F0562_012298</name>
</gene>
<accession>A0A5J4ZSC1</accession>
<feature type="repeat" description="PPR" evidence="3">
    <location>
        <begin position="184"/>
        <end position="218"/>
    </location>
</feature>
<comment type="similarity">
    <text evidence="1">Belongs to the PPR family. PCMP-H subfamily.</text>
</comment>
<dbReference type="PROSITE" id="PS51375">
    <property type="entry name" value="PPR"/>
    <property type="match status" value="5"/>
</dbReference>
<dbReference type="FunFam" id="1.25.40.10:FF:000031">
    <property type="entry name" value="Pentatricopeptide repeat-containing protein mitochondrial"/>
    <property type="match status" value="1"/>
</dbReference>
<dbReference type="GO" id="GO:0009451">
    <property type="term" value="P:RNA modification"/>
    <property type="evidence" value="ECO:0007669"/>
    <property type="project" value="InterPro"/>
</dbReference>
<dbReference type="Gene3D" id="1.25.40.10">
    <property type="entry name" value="Tetratricopeptide repeat domain"/>
    <property type="match status" value="3"/>
</dbReference>
<dbReference type="SUPFAM" id="SSF48452">
    <property type="entry name" value="TPR-like"/>
    <property type="match status" value="1"/>
</dbReference>
<feature type="repeat" description="PPR" evidence="3">
    <location>
        <begin position="422"/>
        <end position="456"/>
    </location>
</feature>
<dbReference type="AlphaFoldDB" id="A0A5J4ZSC1"/>
<evidence type="ECO:0000256" key="3">
    <source>
        <dbReference type="PROSITE-ProRule" id="PRU00708"/>
    </source>
</evidence>
<evidence type="ECO:0000256" key="1">
    <source>
        <dbReference type="ARBA" id="ARBA00006643"/>
    </source>
</evidence>
<dbReference type="FunFam" id="1.25.40.10:FF:000690">
    <property type="entry name" value="Pentatricopeptide repeat-containing protein"/>
    <property type="match status" value="1"/>
</dbReference>
<proteinExistence type="inferred from homology"/>
<feature type="repeat" description="PPR" evidence="3">
    <location>
        <begin position="287"/>
        <end position="321"/>
    </location>
</feature>
<organism evidence="4 5">
    <name type="scientific">Nyssa sinensis</name>
    <dbReference type="NCBI Taxonomy" id="561372"/>
    <lineage>
        <taxon>Eukaryota</taxon>
        <taxon>Viridiplantae</taxon>
        <taxon>Streptophyta</taxon>
        <taxon>Embryophyta</taxon>
        <taxon>Tracheophyta</taxon>
        <taxon>Spermatophyta</taxon>
        <taxon>Magnoliopsida</taxon>
        <taxon>eudicotyledons</taxon>
        <taxon>Gunneridae</taxon>
        <taxon>Pentapetalae</taxon>
        <taxon>asterids</taxon>
        <taxon>Cornales</taxon>
        <taxon>Nyssaceae</taxon>
        <taxon>Nyssa</taxon>
    </lineage>
</organism>
<dbReference type="InterPro" id="IPR002885">
    <property type="entry name" value="PPR_rpt"/>
</dbReference>
<dbReference type="Pfam" id="PF20430">
    <property type="entry name" value="Eplus_motif"/>
    <property type="match status" value="1"/>
</dbReference>
<dbReference type="InterPro" id="IPR046848">
    <property type="entry name" value="E_motif"/>
</dbReference>
<dbReference type="PANTHER" id="PTHR47926:SF386">
    <property type="entry name" value="PENTATRICOPEPTIDE REPEAT-CONTAINING PROTEIN"/>
    <property type="match status" value="1"/>
</dbReference>
<dbReference type="InterPro" id="IPR046849">
    <property type="entry name" value="E2_motif"/>
</dbReference>
<reference evidence="4 5" key="1">
    <citation type="submission" date="2019-09" db="EMBL/GenBank/DDBJ databases">
        <title>A chromosome-level genome assembly of the Chinese tupelo Nyssa sinensis.</title>
        <authorList>
            <person name="Yang X."/>
            <person name="Kang M."/>
            <person name="Yang Y."/>
            <person name="Xiong H."/>
            <person name="Wang M."/>
            <person name="Zhang Z."/>
            <person name="Wang Z."/>
            <person name="Wu H."/>
            <person name="Ma T."/>
            <person name="Liu J."/>
            <person name="Xi Z."/>
        </authorList>
    </citation>
    <scope>NUCLEOTIDE SEQUENCE [LARGE SCALE GENOMIC DNA]</scope>
    <source>
        <strain evidence="4">J267</strain>
        <tissue evidence="4">Leaf</tissue>
    </source>
</reference>
<dbReference type="Pfam" id="PF20431">
    <property type="entry name" value="E_motif"/>
    <property type="match status" value="1"/>
</dbReference>
<dbReference type="GO" id="GO:0003729">
    <property type="term" value="F:mRNA binding"/>
    <property type="evidence" value="ECO:0007669"/>
    <property type="project" value="UniProtKB-ARBA"/>
</dbReference>
<dbReference type="NCBIfam" id="TIGR00756">
    <property type="entry name" value="PPR"/>
    <property type="match status" value="4"/>
</dbReference>
<evidence type="ECO:0000256" key="2">
    <source>
        <dbReference type="ARBA" id="ARBA00022737"/>
    </source>
</evidence>
<evidence type="ECO:0000313" key="5">
    <source>
        <dbReference type="Proteomes" id="UP000325577"/>
    </source>
</evidence>
<dbReference type="OrthoDB" id="185373at2759"/>
<evidence type="ECO:0008006" key="6">
    <source>
        <dbReference type="Google" id="ProtNLM"/>
    </source>
</evidence>